<feature type="transmembrane region" description="Helical" evidence="1">
    <location>
        <begin position="137"/>
        <end position="154"/>
    </location>
</feature>
<name>A0A1Z4JR70_LEPBY</name>
<evidence type="ECO:0000313" key="3">
    <source>
        <dbReference type="Proteomes" id="UP000217895"/>
    </source>
</evidence>
<dbReference type="AlphaFoldDB" id="A0A1Z4JR70"/>
<dbReference type="Pfam" id="PF09948">
    <property type="entry name" value="PpoB2"/>
    <property type="match status" value="1"/>
</dbReference>
<dbReference type="EMBL" id="AP018204">
    <property type="protein sequence ID" value="BAY59210.1"/>
    <property type="molecule type" value="Genomic_DNA"/>
</dbReference>
<keyword evidence="1" id="KW-0812">Transmembrane</keyword>
<protein>
    <submittedName>
        <fullName evidence="2">Putative metal-binding integral membrane protein</fullName>
    </submittedName>
</protein>
<evidence type="ECO:0000256" key="1">
    <source>
        <dbReference type="SAM" id="Phobius"/>
    </source>
</evidence>
<feature type="transmembrane region" description="Helical" evidence="1">
    <location>
        <begin position="101"/>
        <end position="125"/>
    </location>
</feature>
<proteinExistence type="predicted"/>
<geneLocation type="plasmid" evidence="2">
    <name>plasmid1</name>
</geneLocation>
<feature type="transmembrane region" description="Helical" evidence="1">
    <location>
        <begin position="166"/>
        <end position="185"/>
    </location>
</feature>
<organism evidence="2 3">
    <name type="scientific">Leptolyngbya boryana NIES-2135</name>
    <dbReference type="NCBI Taxonomy" id="1973484"/>
    <lineage>
        <taxon>Bacteria</taxon>
        <taxon>Bacillati</taxon>
        <taxon>Cyanobacteriota</taxon>
        <taxon>Cyanophyceae</taxon>
        <taxon>Leptolyngbyales</taxon>
        <taxon>Leptolyngbyaceae</taxon>
        <taxon>Leptolyngbya group</taxon>
        <taxon>Leptolyngbya</taxon>
    </lineage>
</organism>
<accession>A0A1Z4JR70</accession>
<reference evidence="2 3" key="1">
    <citation type="submission" date="2017-06" db="EMBL/GenBank/DDBJ databases">
        <title>Genome sequencing of cyanobaciteial culture collection at National Institute for Environmental Studies (NIES).</title>
        <authorList>
            <person name="Hirose Y."/>
            <person name="Shimura Y."/>
            <person name="Fujisawa T."/>
            <person name="Nakamura Y."/>
            <person name="Kawachi M."/>
        </authorList>
    </citation>
    <scope>NUCLEOTIDE SEQUENCE [LARGE SCALE GENOMIC DNA]</scope>
    <source>
        <strain evidence="2 3">NIES-2135</strain>
        <plasmid evidence="3">Plasmid Plasmid1 dna</plasmid>
    </source>
</reference>
<evidence type="ECO:0000313" key="2">
    <source>
        <dbReference type="EMBL" id="BAY59210.1"/>
    </source>
</evidence>
<feature type="transmembrane region" description="Helical" evidence="1">
    <location>
        <begin position="197"/>
        <end position="221"/>
    </location>
</feature>
<keyword evidence="1" id="KW-1133">Transmembrane helix</keyword>
<gene>
    <name evidence="2" type="ORF">NIES2135_60870</name>
</gene>
<sequence length="255" mass="28760">MNSSRPFGSTAWINWSSRLLIWTIVAIAWLLLMLTGYDHQHLTRHHQSVTPLTKTIARPFASWLLMTIAMMLPSTVPIAEKFVQIDARQAEGTTQATCNQILFLIACLVIWSSFSIAMIAIDIGLDFWLSPHFKHHVLFQPLILIGVGAFQFTPMKQACLKGCRSVSAFIAQYYPQGMIGSWNLGWQHGLYCLDCCWALMVGCAAIGIENLSNMLIFTAIMTLERLWKYGEHLSIWIGVVMIALEIVLVVYPQIN</sequence>
<keyword evidence="1" id="KW-0472">Membrane</keyword>
<dbReference type="InterPro" id="IPR018688">
    <property type="entry name" value="PpoB2-like"/>
</dbReference>
<keyword evidence="2" id="KW-0614">Plasmid</keyword>
<feature type="transmembrane region" description="Helical" evidence="1">
    <location>
        <begin position="20"/>
        <end position="40"/>
    </location>
</feature>
<feature type="transmembrane region" description="Helical" evidence="1">
    <location>
        <begin position="60"/>
        <end position="80"/>
    </location>
</feature>
<feature type="transmembrane region" description="Helical" evidence="1">
    <location>
        <begin position="233"/>
        <end position="254"/>
    </location>
</feature>
<dbReference type="Proteomes" id="UP000217895">
    <property type="component" value="Plasmid Plasmid1 dna"/>
</dbReference>
<keyword evidence="3" id="KW-1185">Reference proteome</keyword>